<evidence type="ECO:0000256" key="2">
    <source>
        <dbReference type="ARBA" id="ARBA00022980"/>
    </source>
</evidence>
<feature type="domain" description="Large ribosomal subunit protein uL5 N-terminal" evidence="5">
    <location>
        <begin position="9"/>
        <end position="65"/>
    </location>
</feature>
<sequence>MMREFSYSNPMEVPRLQKVVLNIGLGESLTNGRAMEAATQDLTTISGQKPVITRARKSIAGFKIRQGNAIGAAVTLRGDRMYHFLDRLIIFPEIDYNSIDRIRGLQVTIATTARNDAEAMRLLELYGFPFIRET</sequence>
<evidence type="ECO:0000256" key="4">
    <source>
        <dbReference type="RuleBase" id="RU003930"/>
    </source>
</evidence>
<evidence type="ECO:0000256" key="1">
    <source>
        <dbReference type="ARBA" id="ARBA00008553"/>
    </source>
</evidence>
<protein>
    <submittedName>
        <fullName evidence="7">50S ribosomal protein L5</fullName>
    </submittedName>
</protein>
<reference evidence="7" key="1">
    <citation type="submission" date="2023-03" db="EMBL/GenBank/DDBJ databases">
        <authorList>
            <person name="Steffen K."/>
            <person name="Cardenas P."/>
        </authorList>
    </citation>
    <scope>NUCLEOTIDE SEQUENCE</scope>
</reference>
<dbReference type="InterPro" id="IPR020929">
    <property type="entry name" value="Ribosomal_uL5_CS"/>
</dbReference>
<evidence type="ECO:0000256" key="3">
    <source>
        <dbReference type="ARBA" id="ARBA00023274"/>
    </source>
</evidence>
<dbReference type="InterPro" id="IPR002132">
    <property type="entry name" value="Ribosomal_uL5"/>
</dbReference>
<dbReference type="PROSITE" id="PS00358">
    <property type="entry name" value="RIBOSOMAL_L5"/>
    <property type="match status" value="1"/>
</dbReference>
<dbReference type="Proteomes" id="UP001174909">
    <property type="component" value="Unassembled WGS sequence"/>
</dbReference>
<organism evidence="7 8">
    <name type="scientific">Geodia barretti</name>
    <name type="common">Barrett's horny sponge</name>
    <dbReference type="NCBI Taxonomy" id="519541"/>
    <lineage>
        <taxon>Eukaryota</taxon>
        <taxon>Metazoa</taxon>
        <taxon>Porifera</taxon>
        <taxon>Demospongiae</taxon>
        <taxon>Heteroscleromorpha</taxon>
        <taxon>Tetractinellida</taxon>
        <taxon>Astrophorina</taxon>
        <taxon>Geodiidae</taxon>
        <taxon>Geodia</taxon>
    </lineage>
</organism>
<dbReference type="Pfam" id="PF00281">
    <property type="entry name" value="Ribosomal_L5"/>
    <property type="match status" value="1"/>
</dbReference>
<dbReference type="GO" id="GO:0003735">
    <property type="term" value="F:structural constituent of ribosome"/>
    <property type="evidence" value="ECO:0007669"/>
    <property type="project" value="InterPro"/>
</dbReference>
<name>A0AA35X6T0_GEOBA</name>
<dbReference type="GO" id="GO:1990904">
    <property type="term" value="C:ribonucleoprotein complex"/>
    <property type="evidence" value="ECO:0007669"/>
    <property type="project" value="UniProtKB-KW"/>
</dbReference>
<comment type="caution">
    <text evidence="7">The sequence shown here is derived from an EMBL/GenBank/DDBJ whole genome shotgun (WGS) entry which is preliminary data.</text>
</comment>
<dbReference type="Pfam" id="PF00673">
    <property type="entry name" value="Ribosomal_L5_C"/>
    <property type="match status" value="1"/>
</dbReference>
<dbReference type="AlphaFoldDB" id="A0AA35X6T0"/>
<evidence type="ECO:0000259" key="6">
    <source>
        <dbReference type="Pfam" id="PF00673"/>
    </source>
</evidence>
<proteinExistence type="inferred from homology"/>
<accession>A0AA35X6T0</accession>
<evidence type="ECO:0000313" key="8">
    <source>
        <dbReference type="Proteomes" id="UP001174909"/>
    </source>
</evidence>
<dbReference type="PIRSF" id="PIRSF002161">
    <property type="entry name" value="Ribosomal_L5"/>
    <property type="match status" value="1"/>
</dbReference>
<dbReference type="GO" id="GO:0006412">
    <property type="term" value="P:translation"/>
    <property type="evidence" value="ECO:0007669"/>
    <property type="project" value="InterPro"/>
</dbReference>
<keyword evidence="8" id="KW-1185">Reference proteome</keyword>
<keyword evidence="2 4" id="KW-0689">Ribosomal protein</keyword>
<evidence type="ECO:0000259" key="5">
    <source>
        <dbReference type="Pfam" id="PF00281"/>
    </source>
</evidence>
<feature type="domain" description="Large ribosomal subunit protein uL5 C-terminal" evidence="6">
    <location>
        <begin position="89"/>
        <end position="130"/>
    </location>
</feature>
<dbReference type="PANTHER" id="PTHR11994">
    <property type="entry name" value="60S RIBOSOMAL PROTEIN L11-RELATED"/>
    <property type="match status" value="1"/>
</dbReference>
<evidence type="ECO:0000313" key="7">
    <source>
        <dbReference type="EMBL" id="CAI8046359.1"/>
    </source>
</evidence>
<gene>
    <name evidence="7" type="ORF">GBAR_LOCUS25637</name>
</gene>
<dbReference type="SUPFAM" id="SSF55282">
    <property type="entry name" value="RL5-like"/>
    <property type="match status" value="1"/>
</dbReference>
<keyword evidence="3 4" id="KW-0687">Ribonucleoprotein</keyword>
<dbReference type="GO" id="GO:0005840">
    <property type="term" value="C:ribosome"/>
    <property type="evidence" value="ECO:0007669"/>
    <property type="project" value="UniProtKB-KW"/>
</dbReference>
<dbReference type="Gene3D" id="3.30.1440.10">
    <property type="match status" value="2"/>
</dbReference>
<dbReference type="InterPro" id="IPR022803">
    <property type="entry name" value="Ribosomal_uL5_dom_sf"/>
</dbReference>
<dbReference type="InterPro" id="IPR031309">
    <property type="entry name" value="Ribosomal_uL5_C"/>
</dbReference>
<comment type="similarity">
    <text evidence="1 4">Belongs to the universal ribosomal protein uL5 family.</text>
</comment>
<dbReference type="InterPro" id="IPR031310">
    <property type="entry name" value="Ribosomal_uL5_N"/>
</dbReference>
<dbReference type="EMBL" id="CASHTH010003559">
    <property type="protein sequence ID" value="CAI8046359.1"/>
    <property type="molecule type" value="Genomic_DNA"/>
</dbReference>